<dbReference type="EMBL" id="QVLU01000009">
    <property type="protein sequence ID" value="RGE71628.1"/>
    <property type="molecule type" value="Genomic_DNA"/>
</dbReference>
<organism evidence="3 5">
    <name type="scientific">Eisenbergiella massiliensis</name>
    <dbReference type="NCBI Taxonomy" id="1720294"/>
    <lineage>
        <taxon>Bacteria</taxon>
        <taxon>Bacillati</taxon>
        <taxon>Bacillota</taxon>
        <taxon>Clostridia</taxon>
        <taxon>Lachnospirales</taxon>
        <taxon>Lachnospiraceae</taxon>
        <taxon>Eisenbergiella</taxon>
    </lineage>
</organism>
<protein>
    <recommendedName>
        <fullName evidence="1">Uroporphyrinogen decarboxylase (URO-D) domain-containing protein</fullName>
    </recommendedName>
</protein>
<dbReference type="InterPro" id="IPR000257">
    <property type="entry name" value="Uroporphyrinogen_deCOase"/>
</dbReference>
<dbReference type="AlphaFoldDB" id="A0A3E3IX19"/>
<evidence type="ECO:0000313" key="3">
    <source>
        <dbReference type="EMBL" id="RGE71628.1"/>
    </source>
</evidence>
<evidence type="ECO:0000259" key="1">
    <source>
        <dbReference type="Pfam" id="PF01208"/>
    </source>
</evidence>
<dbReference type="Gene3D" id="3.20.20.210">
    <property type="match status" value="1"/>
</dbReference>
<evidence type="ECO:0000313" key="2">
    <source>
        <dbReference type="EMBL" id="RGE64965.1"/>
    </source>
</evidence>
<sequence length="390" mass="45456">MTESERLLMTLGFEKRTERGSVLETFFPWDKTVNNWCKQGLPEKFAASRLYPQAGSYMERYLSDEMTEPVYEYEKYLGFDGVKRMAFRIPFACFDTTVLDETLTYVVRQDTDGWIRKYHKNSNLVEELKAPVEEEKDWYTLKDKVREHLELYCTDENIGKVYGKYAQAHKRGDFSLRFRAQGFFWLPRTLLGIEGQMYAFYDMPEVIHDMNRFAVEVFREKHGKIFDIIQPEVMLFEEDLSGCNGPMISPDTFEEFVADYYRQLFPFLKEKGVKNIFVDTDGDFNRLIPQFIAAGVDGFLPMDVNAGMDIVKVRELYPGLKFIGGFNKLVIEQGKDAIDREFERILPVIRSGGYVPGCDHQATPDSTLENYRYYIRRLKVVMEESGAACS</sequence>
<reference evidence="3 5" key="1">
    <citation type="submission" date="2018-08" db="EMBL/GenBank/DDBJ databases">
        <title>A genome reference for cultivated species of the human gut microbiota.</title>
        <authorList>
            <person name="Zou Y."/>
            <person name="Xue W."/>
            <person name="Luo G."/>
        </authorList>
    </citation>
    <scope>NUCLEOTIDE SEQUENCE [LARGE SCALE GENOMIC DNA]</scope>
    <source>
        <strain evidence="3 5">AF26-4BH</strain>
        <strain evidence="2">TF05-5AC</strain>
    </source>
</reference>
<dbReference type="GO" id="GO:0004853">
    <property type="term" value="F:uroporphyrinogen decarboxylase activity"/>
    <property type="evidence" value="ECO:0007669"/>
    <property type="project" value="InterPro"/>
</dbReference>
<dbReference type="Proteomes" id="UP000261166">
    <property type="component" value="Unassembled WGS sequence"/>
</dbReference>
<dbReference type="Proteomes" id="UP000260812">
    <property type="component" value="Unassembled WGS sequence"/>
</dbReference>
<accession>A0A3E3IX19</accession>
<dbReference type="EMBL" id="QVLV01000001">
    <property type="protein sequence ID" value="RGE64965.1"/>
    <property type="molecule type" value="Genomic_DNA"/>
</dbReference>
<gene>
    <name evidence="3" type="ORF">DWY69_11310</name>
    <name evidence="2" type="ORF">DXC51_01130</name>
</gene>
<keyword evidence="4" id="KW-1185">Reference proteome</keyword>
<dbReference type="SUPFAM" id="SSF51726">
    <property type="entry name" value="UROD/MetE-like"/>
    <property type="match status" value="1"/>
</dbReference>
<dbReference type="RefSeq" id="WP_025488120.1">
    <property type="nucleotide sequence ID" value="NZ_CALBAU010000051.1"/>
</dbReference>
<feature type="domain" description="Uroporphyrinogen decarboxylase (URO-D)" evidence="1">
    <location>
        <begin position="232"/>
        <end position="376"/>
    </location>
</feature>
<dbReference type="GeneID" id="97985521"/>
<evidence type="ECO:0000313" key="5">
    <source>
        <dbReference type="Proteomes" id="UP000261166"/>
    </source>
</evidence>
<comment type="caution">
    <text evidence="3">The sequence shown here is derived from an EMBL/GenBank/DDBJ whole genome shotgun (WGS) entry which is preliminary data.</text>
</comment>
<dbReference type="Pfam" id="PF01208">
    <property type="entry name" value="URO-D"/>
    <property type="match status" value="1"/>
</dbReference>
<proteinExistence type="predicted"/>
<dbReference type="InterPro" id="IPR038071">
    <property type="entry name" value="UROD/MetE-like_sf"/>
</dbReference>
<dbReference type="OrthoDB" id="2066978at2"/>
<name>A0A3E3IX19_9FIRM</name>
<dbReference type="GO" id="GO:0006779">
    <property type="term" value="P:porphyrin-containing compound biosynthetic process"/>
    <property type="evidence" value="ECO:0007669"/>
    <property type="project" value="InterPro"/>
</dbReference>
<evidence type="ECO:0000313" key="4">
    <source>
        <dbReference type="Proteomes" id="UP000260812"/>
    </source>
</evidence>